<dbReference type="EMBL" id="UGHH01000002">
    <property type="protein sequence ID" value="STO65046.1"/>
    <property type="molecule type" value="Genomic_DNA"/>
</dbReference>
<feature type="chain" id="PRO_5016944865" evidence="1">
    <location>
        <begin position="21"/>
        <end position="177"/>
    </location>
</feature>
<gene>
    <name evidence="2" type="ORF">NCTC10794_02129</name>
</gene>
<evidence type="ECO:0000313" key="3">
    <source>
        <dbReference type="Proteomes" id="UP000254867"/>
    </source>
</evidence>
<feature type="signal peptide" evidence="1">
    <location>
        <begin position="1"/>
        <end position="20"/>
    </location>
</feature>
<keyword evidence="1" id="KW-0732">Signal</keyword>
<evidence type="ECO:0000256" key="1">
    <source>
        <dbReference type="SAM" id="SignalP"/>
    </source>
</evidence>
<accession>A0A377I3C9</accession>
<sequence>MKNKLILTILTSLLTGPSYAEEILGFPNINWGDSIEKVAQNIPCRRNNIHMLIDNDYSIHYRDINNVTLICERMGKSEFIYTKNGAEPFFASFNKSGLYKITIGSAIEFEDKKKAETYIESITKYLDDIYGEPVTYRQNDAVLKKIYKNGKVEFIIFPDNSYTIHFYPNGMYKTLSN</sequence>
<dbReference type="Proteomes" id="UP000254867">
    <property type="component" value="Unassembled WGS sequence"/>
</dbReference>
<evidence type="ECO:0000313" key="2">
    <source>
        <dbReference type="EMBL" id="STO65046.1"/>
    </source>
</evidence>
<dbReference type="RefSeq" id="WP_119223267.1">
    <property type="nucleotide sequence ID" value="NZ_UGHH01000002.1"/>
</dbReference>
<reference evidence="2 3" key="1">
    <citation type="submission" date="2018-06" db="EMBL/GenBank/DDBJ databases">
        <authorList>
            <consortium name="Pathogen Informatics"/>
            <person name="Doyle S."/>
        </authorList>
    </citation>
    <scope>NUCLEOTIDE SEQUENCE [LARGE SCALE GENOMIC DNA]</scope>
    <source>
        <strain evidence="2 3">NCTC10794</strain>
    </source>
</reference>
<name>A0A377I3C9_HAEPH</name>
<organism evidence="2 3">
    <name type="scientific">Haemophilus parahaemolyticus</name>
    <dbReference type="NCBI Taxonomy" id="735"/>
    <lineage>
        <taxon>Bacteria</taxon>
        <taxon>Pseudomonadati</taxon>
        <taxon>Pseudomonadota</taxon>
        <taxon>Gammaproteobacteria</taxon>
        <taxon>Pasteurellales</taxon>
        <taxon>Pasteurellaceae</taxon>
        <taxon>Haemophilus</taxon>
    </lineage>
</organism>
<dbReference type="AlphaFoldDB" id="A0A377I3C9"/>
<proteinExistence type="predicted"/>
<protein>
    <submittedName>
        <fullName evidence="2">Uncharacterized protein</fullName>
    </submittedName>
</protein>